<keyword evidence="1" id="KW-0732">Signal</keyword>
<dbReference type="STRING" id="879243.Poras_0505"/>
<evidence type="ECO:0000313" key="3">
    <source>
        <dbReference type="Proteomes" id="UP000006545"/>
    </source>
</evidence>
<sequence>MNRFFRFTLSLLLLTALAVGARAQDYGIEIGGTPVTSSNAASIWTGTGDGEQGKISFDPTTRVLTLDNVRMNCTGNTESIYIHEGTPEVTILLKGTNVLKHHLGRISLEGQKVIITGKGGSLQCTAKGVACYIDNGCQLVVQGGCTVDVAGDYGITGGGYGERTSLTIDGEEGTVFKAKGGNMPSMSDLGNIYLRNCVIVEPYGAKVDGGEVVIDGDPISDQIIIKKVSSDYDIKVNGVAITPENAADVLGDQTVTYKKKYATLILSNSHIEAKGVPAIEAKTPVYITLVGENKISSDSDTALLLGGEESMVHGNGSLEVSAPAGTAIEVKGSLKIQGVNCTATGLRALHGDKETARLTIEDARLALDGSEGALYDFADLSLIRTAIVTPQGAVAQQGAIMLDGSICKGKVLIDRPVDIPLFVTGKQVTTANCHDILGDGTISYDPEKKLLKLNGFKFVTEEMIQGISVMQALGNITIEVHGDNEIVTNYMGLVFTSGGNIVGDGTLKITSKSQALVVNGTSVTIEKGPKLIISGEDSGIFGYLEYGGEIIFDAANVIVEKGGIVNLFEIVFEGCGVSTPQGSEIIVSHDQQRDKDYKSVGLNGEVYKGRIVVDIAGGVEDTLAPASCQMRIAEGILYVRSDVSQTLSLLDLDGRVRYATEAVAGEEYRIEGLSSGSYLLRVGSQTYKVVLP</sequence>
<reference evidence="3" key="1">
    <citation type="submission" date="2011-04" db="EMBL/GenBank/DDBJ databases">
        <title>The complete genome of Porphyromonas asaccharolytica DSM 20707.</title>
        <authorList>
            <person name="Lucas S."/>
            <person name="Han J."/>
            <person name="Lapidus A."/>
            <person name="Bruce D."/>
            <person name="Goodwin L."/>
            <person name="Pitluck S."/>
            <person name="Peters L."/>
            <person name="Kyrpides N."/>
            <person name="Mavromatis K."/>
            <person name="Ivanova N."/>
            <person name="Ovchinnikova G."/>
            <person name="Pagani I."/>
            <person name="Lu M."/>
            <person name="Detter J.C."/>
            <person name="Tapia R."/>
            <person name="Han C."/>
            <person name="Land M."/>
            <person name="Hauser L."/>
            <person name="Markowitz V."/>
            <person name="Cheng J.-F."/>
            <person name="Hugenholtz P."/>
            <person name="Woyke T."/>
            <person name="Wu D."/>
            <person name="Gronow S."/>
            <person name="Wellnitz S."/>
            <person name="Brambilla E."/>
            <person name="Klenk H.-P."/>
            <person name="Eisen J.A."/>
        </authorList>
    </citation>
    <scope>NUCLEOTIDE SEQUENCE [LARGE SCALE GENOMIC DNA]</scope>
    <source>
        <strain evidence="3">ATCC 25260 / DSM 20707 / VPI 4198</strain>
    </source>
</reference>
<evidence type="ECO:0000256" key="1">
    <source>
        <dbReference type="SAM" id="SignalP"/>
    </source>
</evidence>
<organism evidence="2 3">
    <name type="scientific">Porphyromonas asaccharolytica (strain ATCC 25260 / DSM 20707 / BCRC 10618 / CCUG 7834 / JCM 6326 / LMG 13178 / VPI 4198 / B440)</name>
    <name type="common">Bacteroides asaccharolyticus</name>
    <dbReference type="NCBI Taxonomy" id="879243"/>
    <lineage>
        <taxon>Bacteria</taxon>
        <taxon>Pseudomonadati</taxon>
        <taxon>Bacteroidota</taxon>
        <taxon>Bacteroidia</taxon>
        <taxon>Bacteroidales</taxon>
        <taxon>Porphyromonadaceae</taxon>
        <taxon>Porphyromonas</taxon>
    </lineage>
</organism>
<dbReference type="KEGG" id="pah:Poras_0505"/>
<protein>
    <submittedName>
        <fullName evidence="2">Uncharacterized protein</fullName>
    </submittedName>
</protein>
<dbReference type="Proteomes" id="UP000006545">
    <property type="component" value="Chromosome"/>
</dbReference>
<dbReference type="EMBL" id="CP002689">
    <property type="protein sequence ID" value="AEE12459.1"/>
    <property type="molecule type" value="Genomic_DNA"/>
</dbReference>
<dbReference type="HOGENOM" id="CLU_397862_0_0_10"/>
<evidence type="ECO:0000313" key="2">
    <source>
        <dbReference type="EMBL" id="AEE12459.1"/>
    </source>
</evidence>
<feature type="chain" id="PRO_5003315824" evidence="1">
    <location>
        <begin position="24"/>
        <end position="692"/>
    </location>
</feature>
<dbReference type="eggNOG" id="ENOG502ZYVS">
    <property type="taxonomic scope" value="Bacteria"/>
</dbReference>
<proteinExistence type="predicted"/>
<gene>
    <name evidence="2" type="ordered locus">Poras_0505</name>
</gene>
<name>F4KNI8_PORAD</name>
<feature type="signal peptide" evidence="1">
    <location>
        <begin position="1"/>
        <end position="23"/>
    </location>
</feature>
<dbReference type="AlphaFoldDB" id="F4KNI8"/>
<dbReference type="RefSeq" id="WP_013760059.1">
    <property type="nucleotide sequence ID" value="NC_015501.1"/>
</dbReference>
<accession>F4KNI8</accession>
<keyword evidence="3" id="KW-1185">Reference proteome</keyword>